<dbReference type="Pfam" id="PF04055">
    <property type="entry name" value="Radical_SAM"/>
    <property type="match status" value="1"/>
</dbReference>
<keyword evidence="10" id="KW-1185">Reference proteome</keyword>
<evidence type="ECO:0000256" key="7">
    <source>
        <dbReference type="ARBA" id="ARBA00023601"/>
    </source>
</evidence>
<dbReference type="RefSeq" id="WP_014296398.1">
    <property type="nucleotide sequence ID" value="NC_016751.1"/>
</dbReference>
<keyword evidence="3" id="KW-0949">S-adenosyl-L-methionine</keyword>
<dbReference type="EMBL" id="CP003257">
    <property type="protein sequence ID" value="AEX85326.1"/>
    <property type="molecule type" value="Genomic_DNA"/>
</dbReference>
<dbReference type="PANTHER" id="PTHR43273">
    <property type="entry name" value="ANAEROBIC SULFATASE-MATURATING ENZYME HOMOLOG ASLB-RELATED"/>
    <property type="match status" value="1"/>
</dbReference>
<dbReference type="HOGENOM" id="CLU_009273_4_1_0"/>
<dbReference type="InterPro" id="IPR023867">
    <property type="entry name" value="Sulphatase_maturase_rSAM"/>
</dbReference>
<dbReference type="GO" id="GO:0046872">
    <property type="term" value="F:metal ion binding"/>
    <property type="evidence" value="ECO:0007669"/>
    <property type="project" value="UniProtKB-KW"/>
</dbReference>
<dbReference type="Gene3D" id="3.20.20.70">
    <property type="entry name" value="Aldolase class I"/>
    <property type="match status" value="1"/>
</dbReference>
<accession>H2J7D4</accession>
<evidence type="ECO:0000256" key="1">
    <source>
        <dbReference type="ARBA" id="ARBA00001966"/>
    </source>
</evidence>
<comment type="similarity">
    <text evidence="7">Belongs to the radical SAM superfamily. Anaerobic sulfatase-maturating enzyme family.</text>
</comment>
<evidence type="ECO:0000256" key="2">
    <source>
        <dbReference type="ARBA" id="ARBA00022485"/>
    </source>
</evidence>
<feature type="domain" description="Radical SAM core" evidence="8">
    <location>
        <begin position="1"/>
        <end position="208"/>
    </location>
</feature>
<proteinExistence type="inferred from homology"/>
<dbReference type="AlphaFoldDB" id="H2J7D4"/>
<reference evidence="9 10" key="1">
    <citation type="journal article" date="2012" name="J. Bacteriol.">
        <title>Complete Genome Sequence of the Thermophilic, Piezophilic, Heterotrophic Bacterium Marinitoga piezophila KA3.</title>
        <authorList>
            <person name="Lucas S."/>
            <person name="Han J."/>
            <person name="Lapidus A."/>
            <person name="Cheng J.F."/>
            <person name="Goodwin L.A."/>
            <person name="Pitluck S."/>
            <person name="Peters L."/>
            <person name="Mikhailova N."/>
            <person name="Teshima H."/>
            <person name="Detter J.C."/>
            <person name="Han C."/>
            <person name="Tapia R."/>
            <person name="Land M."/>
            <person name="Hauser L."/>
            <person name="Kyrpides N.C."/>
            <person name="Ivanova N."/>
            <person name="Pagani I."/>
            <person name="Vannier P."/>
            <person name="Oger P."/>
            <person name="Bartlett D.H."/>
            <person name="Noll K.M."/>
            <person name="Woyke T."/>
            <person name="Jebbar M."/>
        </authorList>
    </citation>
    <scope>NUCLEOTIDE SEQUENCE [LARGE SCALE GENOMIC DNA]</scope>
    <source>
        <strain evidence="10">DSM 14283 / JCM 11233 / KA3</strain>
    </source>
</reference>
<sequence length="377" mass="44881">MKIFWISITENCNLNCRYCYQSFNKTRINLNKYTAQRVIEMINLSKPDVVQFFGGEPLINFDNIKKIVSNTKDSVKKYSLTTNLTILNSEMINFLNKYEFSLLISLDGIKESHDINRKDKFDNPTFEIVEKNLKNLLNKVNKNNLKIAKTLDINNYIYLSRDYFYFKKLGLDVEVNVDMNIDFSIINLDILKKEIEIIVEDIISEKENNINFWIIKSEYEFLKHLKSGKKIVYASRDSCYDKENMAIAISSEGNITPCHFFSETDDKQDFKKINIYNFNQIEEIESFTRDYFSKNNDFDYFSEKEILNISMNELVKKGCDKCKYYYLCANRIYYHNKNQCFYARYKYRKGQKNNKNNICIKKIIYESFEKVGIKNEL</sequence>
<dbReference type="InterPro" id="IPR058240">
    <property type="entry name" value="rSAM_sf"/>
</dbReference>
<evidence type="ECO:0000256" key="5">
    <source>
        <dbReference type="ARBA" id="ARBA00023004"/>
    </source>
</evidence>
<dbReference type="SFLD" id="SFLDS00029">
    <property type="entry name" value="Radical_SAM"/>
    <property type="match status" value="1"/>
</dbReference>
<dbReference type="SFLD" id="SFLDG01386">
    <property type="entry name" value="main_SPASM_domain-containing"/>
    <property type="match status" value="1"/>
</dbReference>
<evidence type="ECO:0000256" key="4">
    <source>
        <dbReference type="ARBA" id="ARBA00022723"/>
    </source>
</evidence>
<dbReference type="eggNOG" id="COG0641">
    <property type="taxonomic scope" value="Bacteria"/>
</dbReference>
<reference evidence="10" key="2">
    <citation type="submission" date="2012-01" db="EMBL/GenBank/DDBJ databases">
        <title>Complete sequence of chromosome of Marinitoga piezophila KA3.</title>
        <authorList>
            <person name="Lucas S."/>
            <person name="Han J."/>
            <person name="Lapidus A."/>
            <person name="Cheng J.-F."/>
            <person name="Goodwin L."/>
            <person name="Pitluck S."/>
            <person name="Peters L."/>
            <person name="Mikhailova N."/>
            <person name="Teshima H."/>
            <person name="Detter J.C."/>
            <person name="Han C."/>
            <person name="Tapia R."/>
            <person name="Land M."/>
            <person name="Hauser L."/>
            <person name="Kyrpides N."/>
            <person name="Ivanova N."/>
            <person name="Pagani I."/>
            <person name="Jebbar M."/>
            <person name="Vannier P."/>
            <person name="Oger P."/>
            <person name="Cario A."/>
            <person name="Bartlett D."/>
            <person name="Noll K.M."/>
            <person name="Woyke T."/>
        </authorList>
    </citation>
    <scope>NUCLEOTIDE SEQUENCE [LARGE SCALE GENOMIC DNA]</scope>
    <source>
        <strain evidence="10">DSM 14283 / JCM 11233 / KA3</strain>
    </source>
</reference>
<dbReference type="GO" id="GO:0016491">
    <property type="term" value="F:oxidoreductase activity"/>
    <property type="evidence" value="ECO:0007669"/>
    <property type="project" value="InterPro"/>
</dbReference>
<evidence type="ECO:0000259" key="8">
    <source>
        <dbReference type="PROSITE" id="PS51918"/>
    </source>
</evidence>
<evidence type="ECO:0000313" key="10">
    <source>
        <dbReference type="Proteomes" id="UP000007161"/>
    </source>
</evidence>
<dbReference type="InterPro" id="IPR013785">
    <property type="entry name" value="Aldolase_TIM"/>
</dbReference>
<comment type="cofactor">
    <cofactor evidence="1">
        <name>[4Fe-4S] cluster</name>
        <dbReference type="ChEBI" id="CHEBI:49883"/>
    </cofactor>
</comment>
<gene>
    <name evidence="9" type="ordered locus">Marpi_0911</name>
</gene>
<protein>
    <submittedName>
        <fullName evidence="9">Arylsulfatase regulator (Fe-S oxidoreductase)</fullName>
    </submittedName>
</protein>
<keyword evidence="2" id="KW-0004">4Fe-4S</keyword>
<dbReference type="PROSITE" id="PS51918">
    <property type="entry name" value="RADICAL_SAM"/>
    <property type="match status" value="1"/>
</dbReference>
<name>H2J7D4_MARPK</name>
<evidence type="ECO:0000256" key="6">
    <source>
        <dbReference type="ARBA" id="ARBA00023014"/>
    </source>
</evidence>
<dbReference type="SUPFAM" id="SSF102114">
    <property type="entry name" value="Radical SAM enzymes"/>
    <property type="match status" value="1"/>
</dbReference>
<evidence type="ECO:0000313" key="9">
    <source>
        <dbReference type="EMBL" id="AEX85326.1"/>
    </source>
</evidence>
<organism evidence="9 10">
    <name type="scientific">Marinitoga piezophila (strain DSM 14283 / JCM 11233 / KA3)</name>
    <dbReference type="NCBI Taxonomy" id="443254"/>
    <lineage>
        <taxon>Bacteria</taxon>
        <taxon>Thermotogati</taxon>
        <taxon>Thermotogota</taxon>
        <taxon>Thermotogae</taxon>
        <taxon>Petrotogales</taxon>
        <taxon>Petrotogaceae</taxon>
        <taxon>Marinitoga</taxon>
    </lineage>
</organism>
<dbReference type="PANTHER" id="PTHR43273:SF3">
    <property type="entry name" value="ANAEROBIC SULFATASE-MATURATING ENZYME HOMOLOG ASLB-RELATED"/>
    <property type="match status" value="1"/>
</dbReference>
<dbReference type="SFLD" id="SFLDG01067">
    <property type="entry name" value="SPASM/twitch_domain_containing"/>
    <property type="match status" value="1"/>
</dbReference>
<evidence type="ECO:0000256" key="3">
    <source>
        <dbReference type="ARBA" id="ARBA00022691"/>
    </source>
</evidence>
<dbReference type="Proteomes" id="UP000007161">
    <property type="component" value="Chromosome"/>
</dbReference>
<dbReference type="CDD" id="cd01335">
    <property type="entry name" value="Radical_SAM"/>
    <property type="match status" value="1"/>
</dbReference>
<dbReference type="PROSITE" id="PS01305">
    <property type="entry name" value="MOAA_NIFB_PQQE"/>
    <property type="match status" value="1"/>
</dbReference>
<dbReference type="InterPro" id="IPR007197">
    <property type="entry name" value="rSAM"/>
</dbReference>
<keyword evidence="5" id="KW-0408">Iron</keyword>
<keyword evidence="4" id="KW-0479">Metal-binding</keyword>
<keyword evidence="6" id="KW-0411">Iron-sulfur</keyword>
<dbReference type="KEGG" id="mpz:Marpi_0911"/>
<dbReference type="GO" id="GO:0051539">
    <property type="term" value="F:4 iron, 4 sulfur cluster binding"/>
    <property type="evidence" value="ECO:0007669"/>
    <property type="project" value="UniProtKB-KW"/>
</dbReference>
<dbReference type="STRING" id="443254.Marpi_0911"/>
<dbReference type="InterPro" id="IPR000385">
    <property type="entry name" value="MoaA_NifB_PqqE_Fe-S-bd_CS"/>
</dbReference>
<dbReference type="SFLD" id="SFLDG01384">
    <property type="entry name" value="thioether_bond_formation_requi"/>
    <property type="match status" value="1"/>
</dbReference>